<proteinExistence type="predicted"/>
<sequence>MCRPGGQEFFAPAEEAAAEKRSSDWDDFTGKGYESSIFSRFGRIFSFRYYNFIAVTRKATVCISCRHLGKRSSSGRALRDSGFLRSMRRANPSPRILSLRGCPFSVLRGSDRVFPIDTALRFIFLCCIAIRATALTFPFPFLSGEV</sequence>
<name>A0A084W2S8_ANOSI</name>
<dbReference type="EMBL" id="KE525277">
    <property type="protein sequence ID" value="KFB44522.1"/>
    <property type="molecule type" value="Genomic_DNA"/>
</dbReference>
<reference evidence="1 3" key="1">
    <citation type="journal article" date="2014" name="BMC Genomics">
        <title>Genome sequence of Anopheles sinensis provides insight into genetics basis of mosquito competence for malaria parasites.</title>
        <authorList>
            <person name="Zhou D."/>
            <person name="Zhang D."/>
            <person name="Ding G."/>
            <person name="Shi L."/>
            <person name="Hou Q."/>
            <person name="Ye Y."/>
            <person name="Xu Y."/>
            <person name="Zhou H."/>
            <person name="Xiong C."/>
            <person name="Li S."/>
            <person name="Yu J."/>
            <person name="Hong S."/>
            <person name="Yu X."/>
            <person name="Zou P."/>
            <person name="Chen C."/>
            <person name="Chang X."/>
            <person name="Wang W."/>
            <person name="Lv Y."/>
            <person name="Sun Y."/>
            <person name="Ma L."/>
            <person name="Shen B."/>
            <person name="Zhu C."/>
        </authorList>
    </citation>
    <scope>NUCLEOTIDE SEQUENCE [LARGE SCALE GENOMIC DNA]</scope>
</reference>
<evidence type="ECO:0000313" key="3">
    <source>
        <dbReference type="Proteomes" id="UP000030765"/>
    </source>
</evidence>
<dbReference type="EnsemblMetazoa" id="ASIC012400-RA">
    <property type="protein sequence ID" value="ASIC012400-PA"/>
    <property type="gene ID" value="ASIC012400"/>
</dbReference>
<keyword evidence="3" id="KW-1185">Reference proteome</keyword>
<reference evidence="2" key="2">
    <citation type="submission" date="2020-05" db="UniProtKB">
        <authorList>
            <consortium name="EnsemblMetazoa"/>
        </authorList>
    </citation>
    <scope>IDENTIFICATION</scope>
</reference>
<gene>
    <name evidence="1" type="ORF">ZHAS_00012400</name>
</gene>
<organism evidence="1">
    <name type="scientific">Anopheles sinensis</name>
    <name type="common">Mosquito</name>
    <dbReference type="NCBI Taxonomy" id="74873"/>
    <lineage>
        <taxon>Eukaryota</taxon>
        <taxon>Metazoa</taxon>
        <taxon>Ecdysozoa</taxon>
        <taxon>Arthropoda</taxon>
        <taxon>Hexapoda</taxon>
        <taxon>Insecta</taxon>
        <taxon>Pterygota</taxon>
        <taxon>Neoptera</taxon>
        <taxon>Endopterygota</taxon>
        <taxon>Diptera</taxon>
        <taxon>Nematocera</taxon>
        <taxon>Culicoidea</taxon>
        <taxon>Culicidae</taxon>
        <taxon>Anophelinae</taxon>
        <taxon>Anopheles</taxon>
    </lineage>
</organism>
<evidence type="ECO:0000313" key="1">
    <source>
        <dbReference type="EMBL" id="KFB44522.1"/>
    </source>
</evidence>
<protein>
    <submittedName>
        <fullName evidence="1 2">Ribonucleoside-triphosphate reductase</fullName>
    </submittedName>
</protein>
<dbReference type="EMBL" id="ATLV01019689">
    <property type="status" value="NOT_ANNOTATED_CDS"/>
    <property type="molecule type" value="Genomic_DNA"/>
</dbReference>
<dbReference type="AlphaFoldDB" id="A0A084W2S8"/>
<dbReference type="VEuPathDB" id="VectorBase:ASIC012400"/>
<dbReference type="Proteomes" id="UP000030765">
    <property type="component" value="Unassembled WGS sequence"/>
</dbReference>
<accession>A0A084W2S8</accession>
<evidence type="ECO:0000313" key="2">
    <source>
        <dbReference type="EnsemblMetazoa" id="ASIC012400-PA"/>
    </source>
</evidence>